<dbReference type="SUPFAM" id="SSF52833">
    <property type="entry name" value="Thioredoxin-like"/>
    <property type="match status" value="1"/>
</dbReference>
<dbReference type="RefSeq" id="WP_135588577.1">
    <property type="nucleotide sequence ID" value="NZ_RQEP01000018.1"/>
</dbReference>
<dbReference type="Gene3D" id="3.40.30.10">
    <property type="entry name" value="Glutaredoxin"/>
    <property type="match status" value="1"/>
</dbReference>
<evidence type="ECO:0000313" key="4">
    <source>
        <dbReference type="Proteomes" id="UP000297453"/>
    </source>
</evidence>
<dbReference type="InterPro" id="IPR036282">
    <property type="entry name" value="Glutathione-S-Trfase_C_sf"/>
</dbReference>
<dbReference type="InterPro" id="IPR036249">
    <property type="entry name" value="Thioredoxin-like_sf"/>
</dbReference>
<dbReference type="PROSITE" id="PS50404">
    <property type="entry name" value="GST_NTER"/>
    <property type="match status" value="1"/>
</dbReference>
<dbReference type="SUPFAM" id="SSF47616">
    <property type="entry name" value="GST C-terminal domain-like"/>
    <property type="match status" value="1"/>
</dbReference>
<evidence type="ECO:0000259" key="2">
    <source>
        <dbReference type="PROSITE" id="PS50405"/>
    </source>
</evidence>
<dbReference type="PANTHER" id="PTHR42673:SF4">
    <property type="entry name" value="MALEYLACETOACETATE ISOMERASE"/>
    <property type="match status" value="1"/>
</dbReference>
<feature type="domain" description="GST C-terminal" evidence="2">
    <location>
        <begin position="83"/>
        <end position="219"/>
    </location>
</feature>
<keyword evidence="3" id="KW-0808">Transferase</keyword>
<dbReference type="InterPro" id="IPR040079">
    <property type="entry name" value="Glutathione_S-Trfase"/>
</dbReference>
<dbReference type="SFLD" id="SFLDS00019">
    <property type="entry name" value="Glutathione_Transferase_(cytos"/>
    <property type="match status" value="1"/>
</dbReference>
<dbReference type="Gene3D" id="1.20.1050.10">
    <property type="match status" value="1"/>
</dbReference>
<organism evidence="3 4">
    <name type="scientific">Leptospira semungkisensis</name>
    <dbReference type="NCBI Taxonomy" id="2484985"/>
    <lineage>
        <taxon>Bacteria</taxon>
        <taxon>Pseudomonadati</taxon>
        <taxon>Spirochaetota</taxon>
        <taxon>Spirochaetia</taxon>
        <taxon>Leptospirales</taxon>
        <taxon>Leptospiraceae</taxon>
        <taxon>Leptospira</taxon>
    </lineage>
</organism>
<proteinExistence type="predicted"/>
<feature type="domain" description="GST N-terminal" evidence="1">
    <location>
        <begin position="1"/>
        <end position="77"/>
    </location>
</feature>
<dbReference type="InterPro" id="IPR010987">
    <property type="entry name" value="Glutathione-S-Trfase_C-like"/>
</dbReference>
<gene>
    <name evidence="3" type="ORF">EHO59_12570</name>
</gene>
<name>A0A4R9FQD7_9LEPT</name>
<protein>
    <submittedName>
        <fullName evidence="3">Glutathione S-transferase family protein</fullName>
    </submittedName>
</protein>
<keyword evidence="4" id="KW-1185">Reference proteome</keyword>
<reference evidence="3" key="1">
    <citation type="journal article" date="2019" name="PLoS Negl. Trop. Dis.">
        <title>Revisiting the worldwide diversity of Leptospira species in the environment.</title>
        <authorList>
            <person name="Vincent A.T."/>
            <person name="Schiettekatte O."/>
            <person name="Bourhy P."/>
            <person name="Veyrier F.J."/>
            <person name="Picardeau M."/>
        </authorList>
    </citation>
    <scope>NUCLEOTIDE SEQUENCE [LARGE SCALE GENOMIC DNA]</scope>
    <source>
        <strain evidence="3">SSS9</strain>
    </source>
</reference>
<dbReference type="GO" id="GO:0016034">
    <property type="term" value="F:maleylacetoacetate isomerase activity"/>
    <property type="evidence" value="ECO:0007669"/>
    <property type="project" value="TreeGrafter"/>
</dbReference>
<comment type="caution">
    <text evidence="3">The sequence shown here is derived from an EMBL/GenBank/DDBJ whole genome shotgun (WGS) entry which is preliminary data.</text>
</comment>
<dbReference type="OrthoDB" id="9782992at2"/>
<dbReference type="GO" id="GO:0004364">
    <property type="term" value="F:glutathione transferase activity"/>
    <property type="evidence" value="ECO:0007669"/>
    <property type="project" value="TreeGrafter"/>
</dbReference>
<dbReference type="GO" id="GO:0006559">
    <property type="term" value="P:L-phenylalanine catabolic process"/>
    <property type="evidence" value="ECO:0007669"/>
    <property type="project" value="TreeGrafter"/>
</dbReference>
<dbReference type="EMBL" id="RQEP01000018">
    <property type="protein sequence ID" value="TGK00764.1"/>
    <property type="molecule type" value="Genomic_DNA"/>
</dbReference>
<dbReference type="Proteomes" id="UP000297453">
    <property type="component" value="Unassembled WGS sequence"/>
</dbReference>
<dbReference type="AlphaFoldDB" id="A0A4R9FQD7"/>
<dbReference type="InterPro" id="IPR004045">
    <property type="entry name" value="Glutathione_S-Trfase_N"/>
</dbReference>
<evidence type="ECO:0000313" key="3">
    <source>
        <dbReference type="EMBL" id="TGK00764.1"/>
    </source>
</evidence>
<dbReference type="PANTHER" id="PTHR42673">
    <property type="entry name" value="MALEYLACETOACETATE ISOMERASE"/>
    <property type="match status" value="1"/>
</dbReference>
<dbReference type="Pfam" id="PF13417">
    <property type="entry name" value="GST_N_3"/>
    <property type="match status" value="1"/>
</dbReference>
<evidence type="ECO:0000259" key="1">
    <source>
        <dbReference type="PROSITE" id="PS50404"/>
    </source>
</evidence>
<dbReference type="SFLD" id="SFLDG00358">
    <property type="entry name" value="Main_(cytGST)"/>
    <property type="match status" value="1"/>
</dbReference>
<dbReference type="GO" id="GO:0006749">
    <property type="term" value="P:glutathione metabolic process"/>
    <property type="evidence" value="ECO:0007669"/>
    <property type="project" value="TreeGrafter"/>
</dbReference>
<sequence>MMKLYGYPISNYTNKVKLALLEKGLEFEDVRTGFSQEEEFLQKSPMGKIPYLEVDGKFLFESQAILEFLDEAYPDTKRLIPKDPFEAAHVRSIISMIEGYIDIPARRIYTKIVEGIELTPETIESAKKSMQKGVKALSRIVKFSPYIAGKEFTAADCSAFATFSIINDHIGDWISPNPLDELLGLKPYLEMMLADPKAAKVDKAKSTVMKALKRIRKQF</sequence>
<dbReference type="CDD" id="cd00570">
    <property type="entry name" value="GST_N_family"/>
    <property type="match status" value="1"/>
</dbReference>
<dbReference type="PROSITE" id="PS50405">
    <property type="entry name" value="GST_CTER"/>
    <property type="match status" value="1"/>
</dbReference>
<accession>A0A4R9FQD7</accession>